<proteinExistence type="predicted"/>
<evidence type="ECO:0000256" key="1">
    <source>
        <dbReference type="SAM" id="Coils"/>
    </source>
</evidence>
<feature type="coiled-coil region" evidence="1">
    <location>
        <begin position="181"/>
        <end position="215"/>
    </location>
</feature>
<feature type="domain" description="Transposase DDE" evidence="3">
    <location>
        <begin position="339"/>
        <end position="456"/>
    </location>
</feature>
<evidence type="ECO:0000313" key="5">
    <source>
        <dbReference type="Proteomes" id="UP000034189"/>
    </source>
</evidence>
<organism evidence="4 5">
    <name type="scientific">Paenibacillus durus ATCC 35681</name>
    <dbReference type="NCBI Taxonomy" id="1333534"/>
    <lineage>
        <taxon>Bacteria</taxon>
        <taxon>Bacillati</taxon>
        <taxon>Bacillota</taxon>
        <taxon>Bacilli</taxon>
        <taxon>Bacillales</taxon>
        <taxon>Paenibacillaceae</taxon>
        <taxon>Paenibacillus</taxon>
    </lineage>
</organism>
<evidence type="ECO:0000313" key="4">
    <source>
        <dbReference type="EMBL" id="AKG33427.1"/>
    </source>
</evidence>
<reference evidence="4 5" key="1">
    <citation type="submission" date="2015-03" db="EMBL/GenBank/DDBJ databases">
        <authorList>
            <person name="Abdul Halim M."/>
        </authorList>
    </citation>
    <scope>NUCLEOTIDE SEQUENCE [LARGE SCALE GENOMIC DNA]</scope>
    <source>
        <strain evidence="4 5">ATCC 35681</strain>
    </source>
</reference>
<gene>
    <name evidence="4" type="ORF">VK70_01490</name>
</gene>
<dbReference type="PANTHER" id="PTHR33408:SF2">
    <property type="entry name" value="TRANSPOSASE DDE DOMAIN-CONTAINING PROTEIN"/>
    <property type="match status" value="1"/>
</dbReference>
<name>A0A0F7F7H6_PAEDU</name>
<dbReference type="InterPro" id="IPR008490">
    <property type="entry name" value="Transposase_InsH_N"/>
</dbReference>
<dbReference type="PATRIC" id="fig|1333534.5.peg.310"/>
<evidence type="ECO:0008006" key="6">
    <source>
        <dbReference type="Google" id="ProtNLM"/>
    </source>
</evidence>
<evidence type="ECO:0000259" key="2">
    <source>
        <dbReference type="Pfam" id="PF05598"/>
    </source>
</evidence>
<evidence type="ECO:0000259" key="3">
    <source>
        <dbReference type="Pfam" id="PF13751"/>
    </source>
</evidence>
<sequence length="487" mass="56462">MPYIEGEDRHQIHLLPNTLDDFVEEENPVRVIDAYVDSLALEELGFQVYSGTKSGQKPYRREDLLKLYLYCYMNGIRSSRKMETETKRNIELMWLISKLHPDHGTLSAFMKNNQTAIKKLFKEFTLLLKGFGLIDGQLVAIDGTKLKANCSKKQHFNANIVSKKLEYIDEKIDAYLHDFLMEDNRQKKQEITEKLEVYQERMHELQVIKQKLKETGEKQLCVTDPDAKSMKNNGKHEVCFNVQTAVDSKYKLIVDCDTVNDVNDQGQLSNMAEKTKQVFHDQKTTILADTGYYNYLEIIDVVDESTELLIKPQKGKQNKVESGFDKENFEYDAIDDRYICPLGYELPFKWNGKQNGKEYRRYTCEAFDICGQKESCTSAKGGRVVTRLKDEEVIERITENTRSQSNIYKQRTAIVEHPFGTMKRHLGYTYFLTRGLASVGTETHLICLAYNFKRLIKIKGVKDLIRLFSDQARSKSNMHDVYLSKIA</sequence>
<protein>
    <recommendedName>
        <fullName evidence="6">Transposase</fullName>
    </recommendedName>
</protein>
<dbReference type="NCBIfam" id="NF033551">
    <property type="entry name" value="transpos_IS1182"/>
    <property type="match status" value="1"/>
</dbReference>
<dbReference type="InterPro" id="IPR047629">
    <property type="entry name" value="IS1182_transpos"/>
</dbReference>
<dbReference type="Proteomes" id="UP000034189">
    <property type="component" value="Chromosome"/>
</dbReference>
<dbReference type="Pfam" id="PF05598">
    <property type="entry name" value="DUF772"/>
    <property type="match status" value="1"/>
</dbReference>
<dbReference type="EMBL" id="CP011114">
    <property type="protein sequence ID" value="AKG33427.1"/>
    <property type="molecule type" value="Genomic_DNA"/>
</dbReference>
<dbReference type="PANTHER" id="PTHR33408">
    <property type="entry name" value="TRANSPOSASE"/>
    <property type="match status" value="1"/>
</dbReference>
<dbReference type="HOGENOM" id="CLU_021293_12_3_9"/>
<dbReference type="Pfam" id="PF13751">
    <property type="entry name" value="DDE_Tnp_1_6"/>
    <property type="match status" value="1"/>
</dbReference>
<feature type="domain" description="Transposase InsH N-terminal" evidence="2">
    <location>
        <begin position="18"/>
        <end position="111"/>
    </location>
</feature>
<dbReference type="InterPro" id="IPR025668">
    <property type="entry name" value="Tnp_DDE_dom"/>
</dbReference>
<keyword evidence="1" id="KW-0175">Coiled coil</keyword>
<dbReference type="RefSeq" id="WP_025695462.1">
    <property type="nucleotide sequence ID" value="NZ_ASQQ01000311.1"/>
</dbReference>
<reference evidence="4 5" key="2">
    <citation type="journal article" date="2016" name="Genome Announc.">
        <title>Genome Sequence of a Gram-Positive Diazotroph, Paenibacillus durus Type Strain ATCC 35681.</title>
        <authorList>
            <person name="Halim M.A."/>
            <person name="Rahman A.Y."/>
            <person name="Sim K.S."/>
            <person name="Yam H.C."/>
            <person name="Rahim A.A."/>
            <person name="Ghazali A.H."/>
            <person name="Najimudin N."/>
        </authorList>
    </citation>
    <scope>NUCLEOTIDE SEQUENCE [LARGE SCALE GENOMIC DNA]</scope>
    <source>
        <strain evidence="4 5">ATCC 35681</strain>
    </source>
</reference>
<accession>A0A0F7F7H6</accession>
<dbReference type="AlphaFoldDB" id="A0A0F7F7H6"/>